<dbReference type="RefSeq" id="WP_242384005.1">
    <property type="nucleotide sequence ID" value="NZ_JAKRKC020000001.1"/>
</dbReference>
<proteinExistence type="predicted"/>
<comment type="caution">
    <text evidence="1">The sequence shown here is derived from an EMBL/GenBank/DDBJ whole genome shotgun (WGS) entry which is preliminary data.</text>
</comment>
<protein>
    <submittedName>
        <fullName evidence="1">Uncharacterized protein</fullName>
    </submittedName>
</protein>
<evidence type="ECO:0000313" key="2">
    <source>
        <dbReference type="Proteomes" id="UP001317259"/>
    </source>
</evidence>
<sequence length="168" mass="17610">MDYTRATRLCPVRGLDDRLRAAVTEYAAQQLLGDLAETAEICCETRSVPVRPPGGARRGLLNGLSGAFRAAGLEIGPFTTAAVVTTGVIVIATVTDRGTQVRLGARLAEASLSVVDPARYGRATGVDVQARWFGSPEASSYLLPLDTGAAGQAFLARLRELTAAARHG</sequence>
<keyword evidence="2" id="KW-1185">Reference proteome</keyword>
<accession>A0ABT0FM31</accession>
<evidence type="ECO:0000313" key="1">
    <source>
        <dbReference type="EMBL" id="MCK2213394.1"/>
    </source>
</evidence>
<reference evidence="1 2" key="1">
    <citation type="submission" date="2022-04" db="EMBL/GenBank/DDBJ databases">
        <title>Genome draft of Actinomadura sp. ATCC 31491.</title>
        <authorList>
            <person name="Shi X."/>
            <person name="Du Y."/>
        </authorList>
    </citation>
    <scope>NUCLEOTIDE SEQUENCE [LARGE SCALE GENOMIC DNA]</scope>
    <source>
        <strain evidence="1 2">ATCC 31491</strain>
    </source>
</reference>
<dbReference type="EMBL" id="JAKRKC020000001">
    <property type="protein sequence ID" value="MCK2213394.1"/>
    <property type="molecule type" value="Genomic_DNA"/>
</dbReference>
<gene>
    <name evidence="1" type="ORF">MF672_006240</name>
</gene>
<organism evidence="1 2">
    <name type="scientific">Actinomadura luzonensis</name>
    <dbReference type="NCBI Taxonomy" id="2805427"/>
    <lineage>
        <taxon>Bacteria</taxon>
        <taxon>Bacillati</taxon>
        <taxon>Actinomycetota</taxon>
        <taxon>Actinomycetes</taxon>
        <taxon>Streptosporangiales</taxon>
        <taxon>Thermomonosporaceae</taxon>
        <taxon>Actinomadura</taxon>
    </lineage>
</organism>
<name>A0ABT0FM31_9ACTN</name>
<dbReference type="Proteomes" id="UP001317259">
    <property type="component" value="Unassembled WGS sequence"/>
</dbReference>